<dbReference type="AlphaFoldDB" id="A0A6C0Y6E0"/>
<dbReference type="Proteomes" id="UP000503440">
    <property type="component" value="Plasmid pB18-1"/>
</dbReference>
<evidence type="ECO:0000313" key="1">
    <source>
        <dbReference type="EMBL" id="QIC71807.1"/>
    </source>
</evidence>
<geneLocation type="plasmid" evidence="2">
    <name>pb18-1</name>
</geneLocation>
<gene>
    <name evidence="1" type="ORF">FSC09_15555</name>
</gene>
<name>A0A6C0Y6E0_9GAMM</name>
<reference evidence="1 2" key="1">
    <citation type="submission" date="2019-09" db="EMBL/GenBank/DDBJ databases">
        <title>Non-baumannii Acinetobacter spp. carrying blaNDM-1 isolated in China.</title>
        <authorList>
            <person name="Cui C."/>
            <person name="Chen C."/>
            <person name="Sun J."/>
            <person name="Liu Y."/>
        </authorList>
    </citation>
    <scope>NUCLEOTIDE SEQUENCE [LARGE SCALE GENOMIC DNA]</scope>
    <source>
        <strain evidence="1 2">B18</strain>
        <plasmid evidence="2">pb18-1</plasmid>
    </source>
</reference>
<dbReference type="PROSITE" id="PS51257">
    <property type="entry name" value="PROKAR_LIPOPROTEIN"/>
    <property type="match status" value="1"/>
</dbReference>
<dbReference type="RefSeq" id="WP_163146467.1">
    <property type="nucleotide sequence ID" value="NZ_CP044456.1"/>
</dbReference>
<evidence type="ECO:0000313" key="2">
    <source>
        <dbReference type="Proteomes" id="UP000503440"/>
    </source>
</evidence>
<keyword evidence="1" id="KW-0614">Plasmid</keyword>
<sequence length="185" mass="20707">MFTKKLIGTAFILSAVITTGCSTLPKKPQAADHNTAQVQIRPIAISVENMYMNHINIEPDFFHASTKSIFKSFLSSYEIQFVDDQVNEKVSTLSTLPVEISVDDLVKYGFVDHTFEKGKLVAVSRSILHPGTKKSITGIGFFLEGWDGKKWVSVESNRMYEQRAYNIINDIVTKTEKEIAQGAVK</sequence>
<accession>A0A6C0Y6E0</accession>
<proteinExistence type="predicted"/>
<protein>
    <submittedName>
        <fullName evidence="1">Uncharacterized protein</fullName>
    </submittedName>
</protein>
<dbReference type="EMBL" id="CP044456">
    <property type="protein sequence ID" value="QIC71807.1"/>
    <property type="molecule type" value="Genomic_DNA"/>
</dbReference>
<organism evidence="1 2">
    <name type="scientific">Acinetobacter indicus</name>
    <dbReference type="NCBI Taxonomy" id="756892"/>
    <lineage>
        <taxon>Bacteria</taxon>
        <taxon>Pseudomonadati</taxon>
        <taxon>Pseudomonadota</taxon>
        <taxon>Gammaproteobacteria</taxon>
        <taxon>Moraxellales</taxon>
        <taxon>Moraxellaceae</taxon>
        <taxon>Acinetobacter</taxon>
    </lineage>
</organism>